<dbReference type="AlphaFoldDB" id="A0A6G1MAU1"/>
<evidence type="ECO:0000256" key="1">
    <source>
        <dbReference type="SAM" id="MobiDB-lite"/>
    </source>
</evidence>
<reference evidence="6 7" key="1">
    <citation type="submission" date="2019-06" db="EMBL/GenBank/DDBJ databases">
        <authorList>
            <person name="Palmer J.M."/>
        </authorList>
    </citation>
    <scope>NUCLEOTIDE SEQUENCE [LARGE SCALE GENOMIC DNA]</scope>
    <source>
        <strain evidence="5 7">TWF191</strain>
        <strain evidence="4">TWF679</strain>
        <strain evidence="3 6">TWF788</strain>
    </source>
</reference>
<dbReference type="EMBL" id="JAABOE010000088">
    <property type="protein sequence ID" value="KAF3168035.1"/>
    <property type="molecule type" value="Genomic_DNA"/>
</dbReference>
<dbReference type="EMBL" id="WIWT01000011">
    <property type="protein sequence ID" value="KAF3218492.1"/>
    <property type="molecule type" value="Genomic_DNA"/>
</dbReference>
<dbReference type="EMBL" id="WIPF01000033">
    <property type="protein sequence ID" value="KAF3224361.1"/>
    <property type="molecule type" value="Genomic_DNA"/>
</dbReference>
<dbReference type="Proteomes" id="UP000483672">
    <property type="component" value="Unassembled WGS sequence"/>
</dbReference>
<protein>
    <submittedName>
        <fullName evidence="5">Uncharacterized protein</fullName>
    </submittedName>
</protein>
<accession>A0A6G1MAU1</accession>
<name>A0A6G1MAU1_ORBOL</name>
<evidence type="ECO:0000313" key="5">
    <source>
        <dbReference type="EMBL" id="KAF3224361.1"/>
    </source>
</evidence>
<feature type="signal peptide" evidence="2">
    <location>
        <begin position="1"/>
        <end position="20"/>
    </location>
</feature>
<keyword evidence="2" id="KW-0732">Signal</keyword>
<dbReference type="PROSITE" id="PS51257">
    <property type="entry name" value="PROKAR_LIPOPROTEIN"/>
    <property type="match status" value="1"/>
</dbReference>
<dbReference type="Proteomes" id="UP000479691">
    <property type="component" value="Unassembled WGS sequence"/>
</dbReference>
<evidence type="ECO:0000256" key="2">
    <source>
        <dbReference type="SAM" id="SignalP"/>
    </source>
</evidence>
<proteinExistence type="predicted"/>
<feature type="chain" id="PRO_5041171790" evidence="2">
    <location>
        <begin position="21"/>
        <end position="368"/>
    </location>
</feature>
<evidence type="ECO:0000313" key="4">
    <source>
        <dbReference type="EMBL" id="KAF3218492.1"/>
    </source>
</evidence>
<evidence type="ECO:0000313" key="6">
    <source>
        <dbReference type="Proteomes" id="UP000479691"/>
    </source>
</evidence>
<feature type="compositionally biased region" description="Polar residues" evidence="1">
    <location>
        <begin position="215"/>
        <end position="227"/>
    </location>
</feature>
<gene>
    <name evidence="5" type="ORF">TWF191_006143</name>
    <name evidence="4" type="ORF">TWF679_001018</name>
    <name evidence="3" type="ORF">TWF788_011009</name>
</gene>
<comment type="caution">
    <text evidence="5">The sequence shown here is derived from an EMBL/GenBank/DDBJ whole genome shotgun (WGS) entry which is preliminary data.</text>
</comment>
<evidence type="ECO:0000313" key="7">
    <source>
        <dbReference type="Proteomes" id="UP000483672"/>
    </source>
</evidence>
<evidence type="ECO:0000313" key="3">
    <source>
        <dbReference type="EMBL" id="KAF3168035.1"/>
    </source>
</evidence>
<dbReference type="OrthoDB" id="10451662at2759"/>
<organism evidence="5 7">
    <name type="scientific">Orbilia oligospora</name>
    <name type="common">Nematode-trapping fungus</name>
    <name type="synonym">Arthrobotrys oligospora</name>
    <dbReference type="NCBI Taxonomy" id="2813651"/>
    <lineage>
        <taxon>Eukaryota</taxon>
        <taxon>Fungi</taxon>
        <taxon>Dikarya</taxon>
        <taxon>Ascomycota</taxon>
        <taxon>Pezizomycotina</taxon>
        <taxon>Orbiliomycetes</taxon>
        <taxon>Orbiliales</taxon>
        <taxon>Orbiliaceae</taxon>
        <taxon>Orbilia</taxon>
    </lineage>
</organism>
<feature type="region of interest" description="Disordered" evidence="1">
    <location>
        <begin position="200"/>
        <end position="228"/>
    </location>
</feature>
<dbReference type="Proteomes" id="UP000614610">
    <property type="component" value="Unassembled WGS sequence"/>
</dbReference>
<sequence length="368" mass="41968">MLRAISVTTFLLAACCLSSAYDIAFTDDDTKHNGYDYNFAFLARTRGQETCNRLPIDLNIERGPNEVLVRARTGNTPVPNFIALYNNASPQLGECNHHSLRMILAFDPDVFDTQQLQKVRVKNIKYWKEIDYYSEDRPEDYESFLLSYFHPLPGELLMKDVTTLMWKHRGTNPRTLGWNEGPVLPRRRRDETVSIVSEEEIEYDENNNESDVPYTDSSTHLSSNNAETDGGAALSDLLLLTPEEDEPENIFDFWAPDTPPDIRNAIEELDIASIARPDQNWVSSIGGSRIPMGMRANGFEKFMDSPDLDSIPGRGFLNNHQDLQQVESHQAFGMNEEKNQNVFYDLPYSEDFPEDIDIAAFQESPSDF</sequence>